<evidence type="ECO:0000313" key="5">
    <source>
        <dbReference type="Proteomes" id="UP000322899"/>
    </source>
</evidence>
<protein>
    <submittedName>
        <fullName evidence="4">Uncharacterized protein</fullName>
    </submittedName>
</protein>
<feature type="region of interest" description="Disordered" evidence="3">
    <location>
        <begin position="967"/>
        <end position="993"/>
    </location>
</feature>
<feature type="compositionally biased region" description="Low complexity" evidence="3">
    <location>
        <begin position="972"/>
        <end position="985"/>
    </location>
</feature>
<dbReference type="AlphaFoldDB" id="A0A5A8E6G3"/>
<dbReference type="OrthoDB" id="300500at2759"/>
<evidence type="ECO:0000256" key="2">
    <source>
        <dbReference type="SAM" id="Coils"/>
    </source>
</evidence>
<feature type="compositionally biased region" description="Basic residues" evidence="3">
    <location>
        <begin position="314"/>
        <end position="329"/>
    </location>
</feature>
<dbReference type="EMBL" id="VLTO01000034">
    <property type="protein sequence ID" value="KAA0173363.1"/>
    <property type="molecule type" value="Genomic_DNA"/>
</dbReference>
<evidence type="ECO:0000313" key="4">
    <source>
        <dbReference type="EMBL" id="KAA0173363.1"/>
    </source>
</evidence>
<proteinExistence type="predicted"/>
<feature type="compositionally biased region" description="Low complexity" evidence="3">
    <location>
        <begin position="371"/>
        <end position="384"/>
    </location>
</feature>
<dbReference type="SMART" id="SM00698">
    <property type="entry name" value="MORN"/>
    <property type="match status" value="6"/>
</dbReference>
<dbReference type="GO" id="GO:0005829">
    <property type="term" value="C:cytosol"/>
    <property type="evidence" value="ECO:0007669"/>
    <property type="project" value="TreeGrafter"/>
</dbReference>
<dbReference type="Pfam" id="PF02493">
    <property type="entry name" value="MORN"/>
    <property type="match status" value="6"/>
</dbReference>
<organism evidence="4 5">
    <name type="scientific">Cafeteria roenbergensis</name>
    <name type="common">Marine flagellate</name>
    <dbReference type="NCBI Taxonomy" id="33653"/>
    <lineage>
        <taxon>Eukaryota</taxon>
        <taxon>Sar</taxon>
        <taxon>Stramenopiles</taxon>
        <taxon>Bigyra</taxon>
        <taxon>Opalozoa</taxon>
        <taxon>Bicosoecida</taxon>
        <taxon>Cafeteriaceae</taxon>
        <taxon>Cafeteria</taxon>
    </lineage>
</organism>
<dbReference type="SUPFAM" id="SSF82185">
    <property type="entry name" value="Histone H3 K4-specific methyltransferase SET7/9 N-terminal domain"/>
    <property type="match status" value="2"/>
</dbReference>
<reference evidence="4 5" key="1">
    <citation type="submission" date="2019-07" db="EMBL/GenBank/DDBJ databases">
        <title>Genomes of Cafeteria roenbergensis.</title>
        <authorList>
            <person name="Fischer M.G."/>
            <person name="Hackl T."/>
            <person name="Roman M."/>
        </authorList>
    </citation>
    <scope>NUCLEOTIDE SEQUENCE [LARGE SCALE GENOMIC DNA]</scope>
    <source>
        <strain evidence="4 5">E4-10P</strain>
    </source>
</reference>
<sequence length="993" mass="106950">MAAMKRFEAAQRLRDANDRRLIRIGWEHDADSIKKIPATRCTKANLDRIFETDIRFLFDQHGEVLHPHQFAEKLQVAPYCYFIKPWESPHRFDDALFDTTYLGGTALLIVNVPHGLTEEDLRAWFRAGLVGGDVEVIEITKKIQRTERRLNTLRGNMRELERQMEEAGALLQEDASAAGSGSAASVVSRAQQSQVAQVVGESLVVGGAGRGRGAGGEAPALGGELQDRVDRLRAMVAELERGTLPQLLDARSELLDTAAAMDVRMLRVAEQSAWEAMAAARWDGADVTNQERRQRLRFTGGGVLAFASGEAGGRGKRGRRRRERAKGPFRARVVGAAGVPPTDEEADDELAEKLAADPSGEMMGGPASTFAGGLTSRSASTAAARRADDSGGGATTARSAYMESGQRWEAPDDDGMSSDDSASSDDDPAARGGGATARAGAAKRRAAKDARDAAAMETTGVRRRHVWQLFLPSDLDGSVAMAALAFREWERVRLFVPRDRGVIRKQNRFEMTEEQEREQRDPLAQHRRLLSSRLQEQGLEDAETRRRSFAYYQKRGAVEDEFDDDFGAGMPSHIPPTAAVMGGEEDDGTGGVAVGMVVEGASTARSGLTTSRAGGPPRFVASLDGMREASMREANIVRVRHGQGVFKDDELGSVYSGRFFLGHKSGRAVEVGADGTYAGAFRFGVRWGLASHRLPSGDLYQGRFSPPQRLFERGEGDFAAVRMAVRRMQADGDKPAGASAGDGLGIDAEMQSAMAGVEAQVGADASKNPAELRRLKMEARNRARREAKGTANLKRGLGALGRHPGARAGVWLSEQDLGARNPYRDGQMSDATGAARIRFADGSEYVGQVLDGRVTGQGKYSTPDGQTLEGAFEDGLLHGEGARTTRDGVVERGTWRRGELHGRGVQMWGGRGGDTFVGSFRHGARWGSGRLITRAGTAVYDGSFQAGMRDGRGSQSWYRLMALGGGSGPPGASGVRRPRAAAAASEGRCRYAP</sequence>
<feature type="region of interest" description="Disordered" evidence="3">
    <location>
        <begin position="308"/>
        <end position="458"/>
    </location>
</feature>
<feature type="coiled-coil region" evidence="2">
    <location>
        <begin position="136"/>
        <end position="177"/>
    </location>
</feature>
<comment type="caution">
    <text evidence="4">The sequence shown here is derived from an EMBL/GenBank/DDBJ whole genome shotgun (WGS) entry which is preliminary data.</text>
</comment>
<dbReference type="PANTHER" id="PTHR43215">
    <property type="entry name" value="RADIAL SPOKE HEAD 1 HOMOLOG"/>
    <property type="match status" value="1"/>
</dbReference>
<gene>
    <name evidence="4" type="ORF">FNF27_05140</name>
</gene>
<evidence type="ECO:0000256" key="1">
    <source>
        <dbReference type="ARBA" id="ARBA00022737"/>
    </source>
</evidence>
<dbReference type="PANTHER" id="PTHR43215:SF14">
    <property type="entry name" value="RADIAL SPOKE HEAD 1 HOMOLOG"/>
    <property type="match status" value="1"/>
</dbReference>
<keyword evidence="1" id="KW-0677">Repeat</keyword>
<dbReference type="InterPro" id="IPR003409">
    <property type="entry name" value="MORN"/>
</dbReference>
<keyword evidence="2" id="KW-0175">Coiled coil</keyword>
<evidence type="ECO:0000256" key="3">
    <source>
        <dbReference type="SAM" id="MobiDB-lite"/>
    </source>
</evidence>
<feature type="compositionally biased region" description="Acidic residues" evidence="3">
    <location>
        <begin position="411"/>
        <end position="427"/>
    </location>
</feature>
<accession>A0A5A8E6G3</accession>
<dbReference type="Proteomes" id="UP000322899">
    <property type="component" value="Unassembled WGS sequence"/>
</dbReference>
<name>A0A5A8E6G3_CAFRO</name>
<dbReference type="Gene3D" id="2.20.110.10">
    <property type="entry name" value="Histone H3 K4-specific methyltransferase SET7/9 N-terminal domain"/>
    <property type="match status" value="1"/>
</dbReference>